<accession>A0A6P8AQW4</accession>
<dbReference type="AlphaFoldDB" id="A0A6P8AQW4"/>
<reference evidence="2" key="3">
    <citation type="submission" date="2025-08" db="UniProtKB">
        <authorList>
            <consortium name="RefSeq"/>
        </authorList>
    </citation>
    <scope>IDENTIFICATION</scope>
    <source>
        <strain evidence="2">NI907</strain>
    </source>
</reference>
<dbReference type="GeneID" id="41966949"/>
<name>A0A6P8AQW4_PYRGI</name>
<evidence type="ECO:0000313" key="1">
    <source>
        <dbReference type="Proteomes" id="UP000515153"/>
    </source>
</evidence>
<proteinExistence type="predicted"/>
<dbReference type="KEGG" id="pgri:PgNI_12089"/>
<reference evidence="2" key="2">
    <citation type="submission" date="2019-10" db="EMBL/GenBank/DDBJ databases">
        <authorList>
            <consortium name="NCBI Genome Project"/>
        </authorList>
    </citation>
    <scope>NUCLEOTIDE SEQUENCE</scope>
    <source>
        <strain evidence="2">NI907</strain>
    </source>
</reference>
<dbReference type="InterPro" id="IPR027796">
    <property type="entry name" value="OTT_1508_deam-like"/>
</dbReference>
<gene>
    <name evidence="2" type="ORF">PgNI_12089</name>
</gene>
<dbReference type="RefSeq" id="XP_030977298.1">
    <property type="nucleotide sequence ID" value="XM_031132044.1"/>
</dbReference>
<reference evidence="2" key="1">
    <citation type="journal article" date="2019" name="Mol. Biol. Evol.">
        <title>Blast fungal genomes show frequent chromosomal changes, gene gains and losses, and effector gene turnover.</title>
        <authorList>
            <person name="Gomez Luciano L.B."/>
            <person name="Jason Tsai I."/>
            <person name="Chuma I."/>
            <person name="Tosa Y."/>
            <person name="Chen Y.H."/>
            <person name="Li J.Y."/>
            <person name="Li M.Y."/>
            <person name="Jade Lu M.Y."/>
            <person name="Nakayashiki H."/>
            <person name="Li W.H."/>
        </authorList>
    </citation>
    <scope>NUCLEOTIDE SEQUENCE</scope>
    <source>
        <strain evidence="2">NI907</strain>
    </source>
</reference>
<evidence type="ECO:0000313" key="2">
    <source>
        <dbReference type="RefSeq" id="XP_030977298.1"/>
    </source>
</evidence>
<dbReference type="Pfam" id="PF14441">
    <property type="entry name" value="OTT_1508_deam"/>
    <property type="match status" value="1"/>
</dbReference>
<protein>
    <submittedName>
        <fullName evidence="2">Uncharacterized protein</fullName>
    </submittedName>
</protein>
<keyword evidence="1" id="KW-1185">Reference proteome</keyword>
<dbReference type="Proteomes" id="UP000515153">
    <property type="component" value="Unplaced"/>
</dbReference>
<organism evidence="1 2">
    <name type="scientific">Pyricularia grisea</name>
    <name type="common">Crabgrass-specific blast fungus</name>
    <name type="synonym">Magnaporthe grisea</name>
    <dbReference type="NCBI Taxonomy" id="148305"/>
    <lineage>
        <taxon>Eukaryota</taxon>
        <taxon>Fungi</taxon>
        <taxon>Dikarya</taxon>
        <taxon>Ascomycota</taxon>
        <taxon>Pezizomycotina</taxon>
        <taxon>Sordariomycetes</taxon>
        <taxon>Sordariomycetidae</taxon>
        <taxon>Magnaporthales</taxon>
        <taxon>Pyriculariaceae</taxon>
        <taxon>Pyricularia</taxon>
    </lineage>
</organism>
<sequence length="604" mass="66544">MGEPYWVAEVQNSLHLLAENLHERQFDGKMYDRLPSFNNSCQEYTLAPYDELKLANNLAFLACTEEGGDKVSAVCFEEYRNELTIRLVSNKCPGNETVELLQKIASSLADYASSKIHREAFMEEAFATVINLCGTRILQRTRPCWAKKPHRLEKKASPLQSLDNDWALLTETLQRRFATTLHALEKMREHLRYLNTIKHDSKDLRETLQNIVLAAYDASATETPRKLEEKLRRCGPAGLGLAGRTAVRQVDKLGRYYGVCKDFAKLARRQSYQPLFSSVIVARCDAMPDTCRDPAGGRKLHVHAEVQLVMHYLSRNLSPAPRAIGCSKSACFLCHALISRLGHWSLSACHGKLYSKWTVPDGVRLTHSKAKDLARALRQVRDELKTLGAGAKVQVAESPALSLISGPSTATLLSIASGSSSTSMKTIRPNSTAKTNAPAYVDASTVKAPTGSTTSAELVFAKAQSNPYPDVGISTSDGPCNNTGFVAGVGTTNSPAATLQVKENDLPYEVVIFNYSLPLLDLQLGLLSLHIDFTEISVGRIKISRYVGSDELVLSLEATNLLSAEPGRTLSCERGSNVFRFNLLCFERVTTQVEIIWGTTQTNL</sequence>